<evidence type="ECO:0000313" key="3">
    <source>
        <dbReference type="Proteomes" id="UP000283895"/>
    </source>
</evidence>
<feature type="compositionally biased region" description="Polar residues" evidence="1">
    <location>
        <begin position="546"/>
        <end position="566"/>
    </location>
</feature>
<protein>
    <submittedName>
        <fullName evidence="2">Uncharacterized protein</fullName>
    </submittedName>
</protein>
<organism evidence="2 3">
    <name type="scientific">Cytospora schulzeri</name>
    <dbReference type="NCBI Taxonomy" id="448051"/>
    <lineage>
        <taxon>Eukaryota</taxon>
        <taxon>Fungi</taxon>
        <taxon>Dikarya</taxon>
        <taxon>Ascomycota</taxon>
        <taxon>Pezizomycotina</taxon>
        <taxon>Sordariomycetes</taxon>
        <taxon>Sordariomycetidae</taxon>
        <taxon>Diaporthales</taxon>
        <taxon>Cytosporaceae</taxon>
        <taxon>Cytospora</taxon>
    </lineage>
</organism>
<comment type="caution">
    <text evidence="2">The sequence shown here is derived from an EMBL/GenBank/DDBJ whole genome shotgun (WGS) entry which is preliminary data.</text>
</comment>
<feature type="compositionally biased region" description="Low complexity" evidence="1">
    <location>
        <begin position="606"/>
        <end position="615"/>
    </location>
</feature>
<dbReference type="EMBL" id="LKEA01000009">
    <property type="protein sequence ID" value="ROW06732.1"/>
    <property type="molecule type" value="Genomic_DNA"/>
</dbReference>
<evidence type="ECO:0000256" key="1">
    <source>
        <dbReference type="SAM" id="MobiDB-lite"/>
    </source>
</evidence>
<reference evidence="2 3" key="1">
    <citation type="submission" date="2015-09" db="EMBL/GenBank/DDBJ databases">
        <title>Host preference determinants of Valsa canker pathogens revealed by comparative genomics.</title>
        <authorList>
            <person name="Yin Z."/>
            <person name="Huang L."/>
        </authorList>
    </citation>
    <scope>NUCLEOTIDE SEQUENCE [LARGE SCALE GENOMIC DNA]</scope>
    <source>
        <strain evidence="2 3">03-1</strain>
    </source>
</reference>
<feature type="region of interest" description="Disordered" evidence="1">
    <location>
        <begin position="583"/>
        <end position="617"/>
    </location>
</feature>
<sequence length="805" mass="89364">MGDQPYRTIGQRVASPSSSLTMEQVVDLRLCVSAMSPDQCRNAINQLDDREVKNAVYDRVLCFPRGEWTKGIQETFAKRVHAANKNIIDFRDSLDFMMSILDRWNQVRVFTEEDFRKLEVDVKCHLSPCMDSIGVHSTLSDYTLTKRNGIEKLISVGLKILGTPIFYTPQGKAALTYDALSRAVGNILHSAADKTQRKRILEYGVDVNLEHLEGHARQAGIFLYLSRAISPDPAPATYWLPEIQPRPQAQQSRRRRKNLGQNNAQAKKPKWNNYPQQGIVNPEQGAVDYQQGTLSPQQGAIAPQQDVFNHQEGTIDPQLDTASFQQGVMGPQPGTFGVQADNNILADSNNALLNDLTDPRLWQTWCPQPEQSSSGQSHGFNHGSPAVSDGSSNPLGPPSSTPGQTHASSFESHQQPGPSGCGMEQEMGQAEGSQQLQNAGQNMPLLDQFQSAIQQQQQYQVADQMMPAQQMTAEQNFATGQQVLQQHQNVEQDMPVRYTASQKGKQRQTVEQVQEPQQASSHPGLQQNVPTKPTAARKGKKRQAVEQAQHSQPQQGVQHSDSAQLTEEQTKIAQQVLPCEGLQENMPAQPTASKKKPRAPRKKAKSSAAQSAATAQKDEEPYQLSYYKFEPASFDDLITDAYNELYVRKFDNPAQAQSMALPIVVTGRIETGAKMVHSRVMKVLGAPNVDTSKAIILRTKESAVWALLWFLEFCAIDRAGTALSAEVTRRLGRDTVVQSLWGCVKDSSAEDMKRLLYCVSARDGNNCTFEVKLDAIIQTLNITKVTGWERLQYVLDEMRRVASQA</sequence>
<feature type="compositionally biased region" description="Polar residues" evidence="1">
    <location>
        <begin position="401"/>
        <end position="417"/>
    </location>
</feature>
<feature type="compositionally biased region" description="Polar residues" evidence="1">
    <location>
        <begin position="365"/>
        <end position="379"/>
    </location>
</feature>
<feature type="region of interest" description="Disordered" evidence="1">
    <location>
        <begin position="236"/>
        <end position="280"/>
    </location>
</feature>
<name>A0A423WU21_9PEZI</name>
<feature type="compositionally biased region" description="Basic residues" evidence="1">
    <location>
        <begin position="593"/>
        <end position="605"/>
    </location>
</feature>
<accession>A0A423WU21</accession>
<keyword evidence="3" id="KW-1185">Reference proteome</keyword>
<evidence type="ECO:0000313" key="2">
    <source>
        <dbReference type="EMBL" id="ROW06732.1"/>
    </source>
</evidence>
<dbReference type="OrthoDB" id="5235103at2759"/>
<dbReference type="AlphaFoldDB" id="A0A423WU21"/>
<feature type="region of interest" description="Disordered" evidence="1">
    <location>
        <begin position="363"/>
        <end position="435"/>
    </location>
</feature>
<feature type="compositionally biased region" description="Polar residues" evidence="1">
    <location>
        <begin position="499"/>
        <end position="531"/>
    </location>
</feature>
<dbReference type="Proteomes" id="UP000283895">
    <property type="component" value="Unassembled WGS sequence"/>
</dbReference>
<gene>
    <name evidence="2" type="ORF">VMCG_04008</name>
</gene>
<proteinExistence type="predicted"/>
<feature type="region of interest" description="Disordered" evidence="1">
    <location>
        <begin position="485"/>
        <end position="566"/>
    </location>
</feature>
<dbReference type="STRING" id="356882.A0A423WU21"/>